<reference evidence="1 2" key="1">
    <citation type="submission" date="2019-06" db="EMBL/GenBank/DDBJ databases">
        <title>Taxogenomics and systematics of the genus Pantoea.</title>
        <authorList>
            <person name="Tambong J.T."/>
        </authorList>
    </citation>
    <scope>NUCLEOTIDE SEQUENCE [LARGE SCALE GENOMIC DNA]</scope>
    <source>
        <strain evidence="1 2">LMG 2558</strain>
    </source>
</reference>
<accession>A0ABY2Z890</accession>
<organism evidence="1 2">
    <name type="scientific">Pantoea anthophila</name>
    <dbReference type="NCBI Taxonomy" id="470931"/>
    <lineage>
        <taxon>Bacteria</taxon>
        <taxon>Pseudomonadati</taxon>
        <taxon>Pseudomonadota</taxon>
        <taxon>Gammaproteobacteria</taxon>
        <taxon>Enterobacterales</taxon>
        <taxon>Erwiniaceae</taxon>
        <taxon>Pantoea</taxon>
    </lineage>
</organism>
<name>A0ABY2Z890_9GAMM</name>
<comment type="caution">
    <text evidence="1">The sequence shown here is derived from an EMBL/GenBank/DDBJ whole genome shotgun (WGS) entry which is preliminary data.</text>
</comment>
<protein>
    <submittedName>
        <fullName evidence="1">Uncharacterized protein</fullName>
    </submittedName>
</protein>
<sequence length="74" mass="8317">MPEKPAGIWRKASEFRTMSRFIPTIPPPDRNKIPYDPCALERSPYNSPPDIAPQSKMSELSGLYAGFQVPCHAK</sequence>
<proteinExistence type="predicted"/>
<dbReference type="Proteomes" id="UP000316142">
    <property type="component" value="Unassembled WGS sequence"/>
</dbReference>
<dbReference type="EMBL" id="VHIZ01000041">
    <property type="protein sequence ID" value="TPV27545.1"/>
    <property type="molecule type" value="Genomic_DNA"/>
</dbReference>
<evidence type="ECO:0000313" key="1">
    <source>
        <dbReference type="EMBL" id="TPV27545.1"/>
    </source>
</evidence>
<evidence type="ECO:0000313" key="2">
    <source>
        <dbReference type="Proteomes" id="UP000316142"/>
    </source>
</evidence>
<gene>
    <name evidence="1" type="ORF">FJW00_10425</name>
</gene>
<keyword evidence="2" id="KW-1185">Reference proteome</keyword>